<dbReference type="GO" id="GO:0016020">
    <property type="term" value="C:membrane"/>
    <property type="evidence" value="ECO:0007669"/>
    <property type="project" value="UniProtKB-SubCell"/>
</dbReference>
<feature type="transmembrane region" description="Helical" evidence="7">
    <location>
        <begin position="17"/>
        <end position="38"/>
    </location>
</feature>
<evidence type="ECO:0000256" key="7">
    <source>
        <dbReference type="SAM" id="Phobius"/>
    </source>
</evidence>
<feature type="transmembrane region" description="Helical" evidence="7">
    <location>
        <begin position="50"/>
        <end position="72"/>
    </location>
</feature>
<feature type="transmembrane region" description="Helical" evidence="7">
    <location>
        <begin position="127"/>
        <end position="149"/>
    </location>
</feature>
<proteinExistence type="inferred from homology"/>
<gene>
    <name evidence="9" type="ORF">FOMG_16491</name>
</gene>
<organism evidence="9">
    <name type="scientific">Fusarium oxysporum f. sp. melonis 26406</name>
    <dbReference type="NCBI Taxonomy" id="1089452"/>
    <lineage>
        <taxon>Eukaryota</taxon>
        <taxon>Fungi</taxon>
        <taxon>Dikarya</taxon>
        <taxon>Ascomycota</taxon>
        <taxon>Pezizomycotina</taxon>
        <taxon>Sordariomycetes</taxon>
        <taxon>Hypocreomycetidae</taxon>
        <taxon>Hypocreales</taxon>
        <taxon>Nectriaceae</taxon>
        <taxon>Fusarium</taxon>
        <taxon>Fusarium oxysporum species complex</taxon>
    </lineage>
</organism>
<evidence type="ECO:0000256" key="4">
    <source>
        <dbReference type="ARBA" id="ARBA00023136"/>
    </source>
</evidence>
<evidence type="ECO:0000313" key="9">
    <source>
        <dbReference type="EMBL" id="EXK27053.1"/>
    </source>
</evidence>
<dbReference type="VEuPathDB" id="FungiDB:FOMG_16491"/>
<dbReference type="Proteomes" id="UP000030703">
    <property type="component" value="Unassembled WGS sequence"/>
</dbReference>
<reference evidence="9" key="2">
    <citation type="submission" date="2012-05" db="EMBL/GenBank/DDBJ databases">
        <title>Annotation of the Genome Sequence of Fusarium oxysporum f. sp. melonis 26406.</title>
        <authorList>
            <consortium name="The Broad Institute Genomics Platform"/>
            <person name="Ma L.-J."/>
            <person name="Corby-Kistler H."/>
            <person name="Broz K."/>
            <person name="Gale L.R."/>
            <person name="Jonkers W."/>
            <person name="O'Donnell K."/>
            <person name="Ploetz R."/>
            <person name="Steinberg C."/>
            <person name="Schwartz D.C."/>
            <person name="VanEtten H."/>
            <person name="Zhou S."/>
            <person name="Young S.K."/>
            <person name="Zeng Q."/>
            <person name="Gargeya S."/>
            <person name="Fitzgerald M."/>
            <person name="Abouelleil A."/>
            <person name="Alvarado L."/>
            <person name="Chapman S.B."/>
            <person name="Gainer-Dewar J."/>
            <person name="Goldberg J."/>
            <person name="Griggs A."/>
            <person name="Gujja S."/>
            <person name="Hansen M."/>
            <person name="Howarth C."/>
            <person name="Imamovic A."/>
            <person name="Ireland A."/>
            <person name="Larimer J."/>
            <person name="McCowan C."/>
            <person name="Murphy C."/>
            <person name="Pearson M."/>
            <person name="Poon T.W."/>
            <person name="Priest M."/>
            <person name="Roberts A."/>
            <person name="Saif S."/>
            <person name="Shea T."/>
            <person name="Sykes S."/>
            <person name="Wortman J."/>
            <person name="Nusbaum C."/>
            <person name="Birren B."/>
        </authorList>
    </citation>
    <scope>NUCLEOTIDE SEQUENCE</scope>
    <source>
        <strain evidence="9">26406</strain>
    </source>
</reference>
<reference evidence="9" key="1">
    <citation type="submission" date="2012-04" db="EMBL/GenBank/DDBJ databases">
        <title>The Genome Sequence of Fusarium oxysporum melonis.</title>
        <authorList>
            <consortium name="The Broad Institute Genome Sequencing Platform"/>
            <person name="Ma L.-J."/>
            <person name="Gale L.R."/>
            <person name="Schwartz D.C."/>
            <person name="Zhou S."/>
            <person name="Corby-Kistler H."/>
            <person name="Young S.K."/>
            <person name="Zeng Q."/>
            <person name="Gargeya S."/>
            <person name="Fitzgerald M."/>
            <person name="Haas B."/>
            <person name="Abouelleil A."/>
            <person name="Alvarado L."/>
            <person name="Arachchi H.M."/>
            <person name="Berlin A."/>
            <person name="Brown A."/>
            <person name="Chapman S.B."/>
            <person name="Chen Z."/>
            <person name="Dunbar C."/>
            <person name="Freedman E."/>
            <person name="Gearin G."/>
            <person name="Goldberg J."/>
            <person name="Griggs A."/>
            <person name="Gujja S."/>
            <person name="Heiman D."/>
            <person name="Howarth C."/>
            <person name="Larson L."/>
            <person name="Lui A."/>
            <person name="MacDonald P.J.P."/>
            <person name="Montmayeur A."/>
            <person name="Murphy C."/>
            <person name="Neiman D."/>
            <person name="Pearson M."/>
            <person name="Priest M."/>
            <person name="Roberts A."/>
            <person name="Saif S."/>
            <person name="Shea T."/>
            <person name="Shenoy N."/>
            <person name="Sisk P."/>
            <person name="Stolte C."/>
            <person name="Sykes S."/>
            <person name="Wortman J."/>
            <person name="Nusbaum C."/>
            <person name="Birren B."/>
        </authorList>
    </citation>
    <scope>NUCLEOTIDE SEQUENCE</scope>
    <source>
        <strain evidence="9">26406</strain>
    </source>
</reference>
<feature type="transmembrane region" description="Helical" evidence="7">
    <location>
        <begin position="100"/>
        <end position="120"/>
    </location>
</feature>
<accession>W9ZFK8</accession>
<dbReference type="Pfam" id="PF20684">
    <property type="entry name" value="Fung_rhodopsin"/>
    <property type="match status" value="1"/>
</dbReference>
<feature type="region of interest" description="Disordered" evidence="6">
    <location>
        <begin position="282"/>
        <end position="308"/>
    </location>
</feature>
<evidence type="ECO:0000256" key="3">
    <source>
        <dbReference type="ARBA" id="ARBA00022989"/>
    </source>
</evidence>
<evidence type="ECO:0000259" key="8">
    <source>
        <dbReference type="Pfam" id="PF20684"/>
    </source>
</evidence>
<protein>
    <recommendedName>
        <fullName evidence="8">Rhodopsin domain-containing protein</fullName>
    </recommendedName>
</protein>
<dbReference type="OrthoDB" id="5022096at2759"/>
<dbReference type="PANTHER" id="PTHR33048">
    <property type="entry name" value="PTH11-LIKE INTEGRAL MEMBRANE PROTEIN (AFU_ORTHOLOGUE AFUA_5G11245)"/>
    <property type="match status" value="1"/>
</dbReference>
<dbReference type="InterPro" id="IPR052337">
    <property type="entry name" value="SAT4-like"/>
</dbReference>
<dbReference type="EMBL" id="JH659353">
    <property type="protein sequence ID" value="EXK27053.1"/>
    <property type="molecule type" value="Genomic_DNA"/>
</dbReference>
<feature type="transmembrane region" description="Helical" evidence="7">
    <location>
        <begin position="210"/>
        <end position="229"/>
    </location>
</feature>
<name>W9ZFK8_FUSOX</name>
<evidence type="ECO:0000256" key="1">
    <source>
        <dbReference type="ARBA" id="ARBA00004141"/>
    </source>
</evidence>
<evidence type="ECO:0000256" key="5">
    <source>
        <dbReference type="ARBA" id="ARBA00038359"/>
    </source>
</evidence>
<dbReference type="PANTHER" id="PTHR33048:SF167">
    <property type="entry name" value="INTEGRAL MEMBRANE PROTEIN"/>
    <property type="match status" value="1"/>
</dbReference>
<dbReference type="HOGENOM" id="CLU_028200_3_5_1"/>
<keyword evidence="3 7" id="KW-1133">Transmembrane helix</keyword>
<keyword evidence="2 7" id="KW-0812">Transmembrane</keyword>
<comment type="similarity">
    <text evidence="5">Belongs to the SAT4 family.</text>
</comment>
<keyword evidence="4 7" id="KW-0472">Membrane</keyword>
<dbReference type="AlphaFoldDB" id="W9ZFK8"/>
<sequence length="382" mass="42145">MNAPILSNPNGDATPDILAATVLIVCLATITVLARLYVRLLVIRNTGWDDWLMVVSIALSWAGQGVIFGQLAHGAGRHIGDVDKDTYKIGLKLNFVSKPIFLIALCIVKLSVGCALLRIASTKFYRYMILSIMGFMVSYTIGCFFILIFQCTDIHIFWDNETKATCWPQSTIDSLSYTYAALNIITDLLFAIIIPMPMLLNLNVHIRTRLMLIGILGLGVFVCAAASVRLSYVTKYGKDGDLLWDSRNITIWTSVELNIGIIAGSLPCLRPLFKRFLGSMHSKSSRQSPDTGAINDGHGTLRSGSNWHTLWSGRRDDIGDETSSQQAINTGIDEYELRDGIANPSDAKSSNESIVRIGHASRDPRGITKTITTRVRVRIGLY</sequence>
<comment type="subcellular location">
    <subcellularLocation>
        <location evidence="1">Membrane</location>
        <topology evidence="1">Multi-pass membrane protein</topology>
    </subcellularLocation>
</comment>
<evidence type="ECO:0000256" key="2">
    <source>
        <dbReference type="ARBA" id="ARBA00022692"/>
    </source>
</evidence>
<feature type="transmembrane region" description="Helical" evidence="7">
    <location>
        <begin position="249"/>
        <end position="273"/>
    </location>
</feature>
<feature type="domain" description="Rhodopsin" evidence="8">
    <location>
        <begin position="34"/>
        <end position="275"/>
    </location>
</feature>
<dbReference type="InterPro" id="IPR049326">
    <property type="entry name" value="Rhodopsin_dom_fungi"/>
</dbReference>
<evidence type="ECO:0000256" key="6">
    <source>
        <dbReference type="SAM" id="MobiDB-lite"/>
    </source>
</evidence>
<feature type="transmembrane region" description="Helical" evidence="7">
    <location>
        <begin position="177"/>
        <end position="198"/>
    </location>
</feature>